<name>A0A4V1RWG0_9BACT</name>
<keyword evidence="2" id="KW-1185">Reference proteome</keyword>
<dbReference type="RefSeq" id="WP_077921867.1">
    <property type="nucleotide sequence ID" value="NZ_SBLB01000002.1"/>
</dbReference>
<dbReference type="AlphaFoldDB" id="A0A4V1RWG0"/>
<organism evidence="1 2">
    <name type="scientific">Spirosoma sordidisoli</name>
    <dbReference type="NCBI Taxonomy" id="2502893"/>
    <lineage>
        <taxon>Bacteria</taxon>
        <taxon>Pseudomonadati</taxon>
        <taxon>Bacteroidota</taxon>
        <taxon>Cytophagia</taxon>
        <taxon>Cytophagales</taxon>
        <taxon>Cytophagaceae</taxon>
        <taxon>Spirosoma</taxon>
    </lineage>
</organism>
<gene>
    <name evidence="1" type="ORF">EQG79_09720</name>
</gene>
<dbReference type="EMBL" id="SBLB01000002">
    <property type="protein sequence ID" value="RYC70138.1"/>
    <property type="molecule type" value="Genomic_DNA"/>
</dbReference>
<accession>A0A4V1RWG0</accession>
<proteinExistence type="predicted"/>
<protein>
    <submittedName>
        <fullName evidence="1">Uncharacterized protein</fullName>
    </submittedName>
</protein>
<evidence type="ECO:0000313" key="1">
    <source>
        <dbReference type="EMBL" id="RYC70138.1"/>
    </source>
</evidence>
<sequence>MNIELTTLSETAPLEVLDLEVTTRPVAGRSSLLVRLLCRRGLQDNHLKMPPLSWFDASQLQRFSQELAAAEYPDTVATTLVDAGIQLTGSVRRVAGRWTSGRTIRIEPLPNSAHRFTPFTIHASHLDVRTYSRKLYNRLWEVFTRG</sequence>
<evidence type="ECO:0000313" key="2">
    <source>
        <dbReference type="Proteomes" id="UP000290407"/>
    </source>
</evidence>
<reference evidence="1 2" key="1">
    <citation type="submission" date="2019-01" db="EMBL/GenBank/DDBJ databases">
        <title>Spirosoma flava sp. nov., a propanil-degrading bacterium isolated from herbicide-contaminated soil.</title>
        <authorList>
            <person name="Zhang L."/>
            <person name="Jiang J.-D."/>
        </authorList>
    </citation>
    <scope>NUCLEOTIDE SEQUENCE [LARGE SCALE GENOMIC DNA]</scope>
    <source>
        <strain evidence="1 2">TY50</strain>
    </source>
</reference>
<dbReference type="Proteomes" id="UP000290407">
    <property type="component" value="Unassembled WGS sequence"/>
</dbReference>
<comment type="caution">
    <text evidence="1">The sequence shown here is derived from an EMBL/GenBank/DDBJ whole genome shotgun (WGS) entry which is preliminary data.</text>
</comment>